<protein>
    <submittedName>
        <fullName evidence="2">Uncharacterized protein</fullName>
    </submittedName>
</protein>
<feature type="region of interest" description="Disordered" evidence="1">
    <location>
        <begin position="19"/>
        <end position="47"/>
    </location>
</feature>
<gene>
    <name evidence="2" type="ORF">EVAR_90951_1</name>
</gene>
<evidence type="ECO:0000313" key="3">
    <source>
        <dbReference type="Proteomes" id="UP000299102"/>
    </source>
</evidence>
<dbReference type="AlphaFoldDB" id="A0A4C1ZDB0"/>
<proteinExistence type="predicted"/>
<comment type="caution">
    <text evidence="2">The sequence shown here is derived from an EMBL/GenBank/DDBJ whole genome shotgun (WGS) entry which is preliminary data.</text>
</comment>
<name>A0A4C1ZDB0_EUMVA</name>
<accession>A0A4C1ZDB0</accession>
<keyword evidence="3" id="KW-1185">Reference proteome</keyword>
<evidence type="ECO:0000256" key="1">
    <source>
        <dbReference type="SAM" id="MobiDB-lite"/>
    </source>
</evidence>
<evidence type="ECO:0000313" key="2">
    <source>
        <dbReference type="EMBL" id="GBP84939.1"/>
    </source>
</evidence>
<feature type="compositionally biased region" description="Polar residues" evidence="1">
    <location>
        <begin position="21"/>
        <end position="35"/>
    </location>
</feature>
<dbReference type="EMBL" id="BGZK01001707">
    <property type="protein sequence ID" value="GBP84939.1"/>
    <property type="molecule type" value="Genomic_DNA"/>
</dbReference>
<reference evidence="2 3" key="1">
    <citation type="journal article" date="2019" name="Commun. Biol.">
        <title>The bagworm genome reveals a unique fibroin gene that provides high tensile strength.</title>
        <authorList>
            <person name="Kono N."/>
            <person name="Nakamura H."/>
            <person name="Ohtoshi R."/>
            <person name="Tomita M."/>
            <person name="Numata K."/>
            <person name="Arakawa K."/>
        </authorList>
    </citation>
    <scope>NUCLEOTIDE SEQUENCE [LARGE SCALE GENOMIC DNA]</scope>
</reference>
<organism evidence="2 3">
    <name type="scientific">Eumeta variegata</name>
    <name type="common">Bagworm moth</name>
    <name type="synonym">Eumeta japonica</name>
    <dbReference type="NCBI Taxonomy" id="151549"/>
    <lineage>
        <taxon>Eukaryota</taxon>
        <taxon>Metazoa</taxon>
        <taxon>Ecdysozoa</taxon>
        <taxon>Arthropoda</taxon>
        <taxon>Hexapoda</taxon>
        <taxon>Insecta</taxon>
        <taxon>Pterygota</taxon>
        <taxon>Neoptera</taxon>
        <taxon>Endopterygota</taxon>
        <taxon>Lepidoptera</taxon>
        <taxon>Glossata</taxon>
        <taxon>Ditrysia</taxon>
        <taxon>Tineoidea</taxon>
        <taxon>Psychidae</taxon>
        <taxon>Oiketicinae</taxon>
        <taxon>Eumeta</taxon>
    </lineage>
</organism>
<dbReference type="Proteomes" id="UP000299102">
    <property type="component" value="Unassembled WGS sequence"/>
</dbReference>
<sequence length="143" mass="16007">MGIHGRGVHYEIRIKYKPFGTKNSRGGNEHSNQQKAGGPAAHGHSQHQSVAGLLDSNRILVMEGVSRWWRKRGDGWEASDGGGVDRRSSHVLDEISNGSCYFMYVFCGVSPARPPHFRSVVKLTTARLYHSNHCRMQEFCVVQ</sequence>